<dbReference type="PANTHER" id="PTHR32481">
    <property type="entry name" value="AMINOPEPTIDASE"/>
    <property type="match status" value="1"/>
</dbReference>
<dbReference type="RefSeq" id="WP_197115765.1">
    <property type="nucleotide sequence ID" value="NZ_JACBXQ010000004.1"/>
</dbReference>
<keyword evidence="5 7" id="KW-0378">Hydrolase</keyword>
<dbReference type="InterPro" id="IPR017538">
    <property type="entry name" value="Pept_M42_glutamyl_aminopept"/>
</dbReference>
<dbReference type="InterPro" id="IPR008007">
    <property type="entry name" value="Peptidase_M42"/>
</dbReference>
<evidence type="ECO:0000256" key="1">
    <source>
        <dbReference type="ARBA" id="ARBA00006272"/>
    </source>
</evidence>
<evidence type="ECO:0000256" key="4">
    <source>
        <dbReference type="ARBA" id="ARBA00022723"/>
    </source>
</evidence>
<comment type="caution">
    <text evidence="7">The sequence shown here is derived from an EMBL/GenBank/DDBJ whole genome shotgun (WGS) entry which is preliminary data.</text>
</comment>
<comment type="similarity">
    <text evidence="1 6">Belongs to the peptidase M42 family.</text>
</comment>
<dbReference type="Proteomes" id="UP000721415">
    <property type="component" value="Unassembled WGS sequence"/>
</dbReference>
<dbReference type="SUPFAM" id="SSF101821">
    <property type="entry name" value="Aminopeptidase/glucanase lid domain"/>
    <property type="match status" value="1"/>
</dbReference>
<keyword evidence="4" id="KW-0479">Metal-binding</keyword>
<keyword evidence="8" id="KW-1185">Reference proteome</keyword>
<dbReference type="EC" id="3.4.11.7" evidence="7"/>
<sequence length="357" mass="39659">MNESTYQLIKELTELQGISGHERRIREYMKDQMTELVDEIHQSRLGNIFGIKKSSQNHAPRLMIAAHMDEVGFIVREVTDRGLMRVTPIGGWNPYVISAQRFTLQTKAGDYPVVSGAVPPHLLRDGNQKDSLSADSVLFDAGFNSKEEAEEYGVRPGDPVVPAVETVRTANEDSIICKAWDNRYGCAVVIETLREIQGKDLPNELVIGATVQEEVGLRGVRGAVHQFQPDVFIAVDCSPANDTEKETTSEGQLGRGFLLRVQDPGMITHNGLREYIQDTASSYNIPYQYFFSKGGTDAGAAHTMNDGIPSAVIGVPARYIHGHQTLFKVEDYEAAKEFLQHLVINFDQTTYETIIQA</sequence>
<dbReference type="InterPro" id="IPR051464">
    <property type="entry name" value="Peptidase_M42_aminopept"/>
</dbReference>
<dbReference type="EMBL" id="JACBXQ010000004">
    <property type="protein sequence ID" value="MBG9986762.1"/>
    <property type="molecule type" value="Genomic_DNA"/>
</dbReference>
<accession>A0ABS0LS18</accession>
<dbReference type="SUPFAM" id="SSF53187">
    <property type="entry name" value="Zn-dependent exopeptidases"/>
    <property type="match status" value="1"/>
</dbReference>
<gene>
    <name evidence="7" type="primary">pepA</name>
    <name evidence="7" type="ORF">HZY91_07610</name>
</gene>
<keyword evidence="2 7" id="KW-0031">Aminopeptidase</keyword>
<evidence type="ECO:0000256" key="2">
    <source>
        <dbReference type="ARBA" id="ARBA00022438"/>
    </source>
</evidence>
<protein>
    <submittedName>
        <fullName evidence="7">Glutamyl aminopeptidase</fullName>
        <ecNumber evidence="7">3.4.11.7</ecNumber>
    </submittedName>
</protein>
<dbReference type="Gene3D" id="2.40.30.40">
    <property type="entry name" value="Peptidase M42, domain 2"/>
    <property type="match status" value="1"/>
</dbReference>
<dbReference type="PIRSF" id="PIRSF001123">
    <property type="entry name" value="PepA_GA"/>
    <property type="match status" value="1"/>
</dbReference>
<proteinExistence type="inferred from homology"/>
<dbReference type="NCBIfam" id="TIGR03107">
    <property type="entry name" value="glu_aminopep"/>
    <property type="match status" value="1"/>
</dbReference>
<keyword evidence="3" id="KW-0645">Protease</keyword>
<evidence type="ECO:0000256" key="3">
    <source>
        <dbReference type="ARBA" id="ARBA00022670"/>
    </source>
</evidence>
<evidence type="ECO:0000256" key="6">
    <source>
        <dbReference type="PIRNR" id="PIRNR001123"/>
    </source>
</evidence>
<dbReference type="PANTHER" id="PTHR32481:SF0">
    <property type="entry name" value="AMINOPEPTIDASE YPDE-RELATED"/>
    <property type="match status" value="1"/>
</dbReference>
<dbReference type="GO" id="GO:0004230">
    <property type="term" value="F:glutamyl aminopeptidase activity"/>
    <property type="evidence" value="ECO:0007669"/>
    <property type="project" value="UniProtKB-EC"/>
</dbReference>
<dbReference type="CDD" id="cd05656">
    <property type="entry name" value="M42_Frv"/>
    <property type="match status" value="1"/>
</dbReference>
<dbReference type="InterPro" id="IPR023367">
    <property type="entry name" value="Peptidase_M42_dom2"/>
</dbReference>
<evidence type="ECO:0000313" key="8">
    <source>
        <dbReference type="Proteomes" id="UP000721415"/>
    </source>
</evidence>
<dbReference type="Gene3D" id="3.40.630.10">
    <property type="entry name" value="Zn peptidases"/>
    <property type="match status" value="1"/>
</dbReference>
<organism evidence="7 8">
    <name type="scientific">Facklamia lactis</name>
    <dbReference type="NCBI Taxonomy" id="2749967"/>
    <lineage>
        <taxon>Bacteria</taxon>
        <taxon>Bacillati</taxon>
        <taxon>Bacillota</taxon>
        <taxon>Bacilli</taxon>
        <taxon>Lactobacillales</taxon>
        <taxon>Aerococcaceae</taxon>
        <taxon>Facklamia</taxon>
    </lineage>
</organism>
<reference evidence="7 8" key="1">
    <citation type="submission" date="2020-07" db="EMBL/GenBank/DDBJ databases">
        <title>Facklamia lactis sp. nov., isolated from raw milk.</title>
        <authorList>
            <person name="Doll E.V."/>
            <person name="Huptas C."/>
            <person name="Staib L."/>
            <person name="Wenning M."/>
            <person name="Scherer S."/>
        </authorList>
    </citation>
    <scope>NUCLEOTIDE SEQUENCE [LARGE SCALE GENOMIC DNA]</scope>
    <source>
        <strain evidence="7 8">DSM 111018</strain>
    </source>
</reference>
<name>A0ABS0LS18_9LACT</name>
<evidence type="ECO:0000313" key="7">
    <source>
        <dbReference type="EMBL" id="MBG9986762.1"/>
    </source>
</evidence>
<dbReference type="Pfam" id="PF05343">
    <property type="entry name" value="Peptidase_M42"/>
    <property type="match status" value="1"/>
</dbReference>
<evidence type="ECO:0000256" key="5">
    <source>
        <dbReference type="ARBA" id="ARBA00022801"/>
    </source>
</evidence>